<reference evidence="2 3" key="1">
    <citation type="submission" date="2023-11" db="EMBL/GenBank/DDBJ databases">
        <title>Actinomadura monticuli sp. nov., isolated from volcanic ash.</title>
        <authorList>
            <person name="Lee S.D."/>
            <person name="Yang H."/>
            <person name="Kim I.S."/>
        </authorList>
    </citation>
    <scope>NUCLEOTIDE SEQUENCE [LARGE SCALE GENOMIC DNA]</scope>
    <source>
        <strain evidence="2 3">DSM 45346</strain>
    </source>
</reference>
<dbReference type="RefSeq" id="WP_371938621.1">
    <property type="nucleotide sequence ID" value="NZ_JAXCEH010000001.1"/>
</dbReference>
<protein>
    <submittedName>
        <fullName evidence="2">Alpha/beta fold hydrolase</fullName>
    </submittedName>
</protein>
<dbReference type="SUPFAM" id="SSF53474">
    <property type="entry name" value="alpha/beta-Hydrolases"/>
    <property type="match status" value="1"/>
</dbReference>
<sequence>MASAVAFSVLLFAAVGGAGWYFAGVAIEVDHSAEYPLTIVDAGNGTVTLPRAPETERPGTWALVWKDGRAFLGPVVGGDESHVVRKVESVFSGSLVKGAPAALDHWMFDGDPKEALGLPFEDVTYPSKVGPMPAWVLPGSSYDRTWVIAVHGRNSDKAETFRVMRSVHELGLPMMSIAYRNDVGAPSSGDRKNHLGDTEWQDLLSAMGYARARGATGVVLYGWSMGGAMAMTALRKDPRFVRGVVLDSPVLDWSATLDKQGDARNLPGFMTDVAKQVLEWRIGIDLTDYDQRRYAPRLRRPVLLYTSKDDATVANDPAFTFARTAPPGMVTHITTLGGHTESWNVDPAAYERSLKSFLKRVG</sequence>
<evidence type="ECO:0000259" key="1">
    <source>
        <dbReference type="Pfam" id="PF00326"/>
    </source>
</evidence>
<gene>
    <name evidence="2" type="ORF">SM436_01415</name>
</gene>
<organism evidence="2 3">
    <name type="scientific">Actinomadura chokoriensis</name>
    <dbReference type="NCBI Taxonomy" id="454156"/>
    <lineage>
        <taxon>Bacteria</taxon>
        <taxon>Bacillati</taxon>
        <taxon>Actinomycetota</taxon>
        <taxon>Actinomycetes</taxon>
        <taxon>Streptosporangiales</taxon>
        <taxon>Thermomonosporaceae</taxon>
        <taxon>Actinomadura</taxon>
    </lineage>
</organism>
<keyword evidence="2" id="KW-0378">Hydrolase</keyword>
<feature type="domain" description="Peptidase S9 prolyl oligopeptidase catalytic" evidence="1">
    <location>
        <begin position="192"/>
        <end position="323"/>
    </location>
</feature>
<evidence type="ECO:0000313" key="2">
    <source>
        <dbReference type="EMBL" id="MFA1552339.1"/>
    </source>
</evidence>
<accession>A0ABV4QPA1</accession>
<evidence type="ECO:0000313" key="3">
    <source>
        <dbReference type="Proteomes" id="UP001569904"/>
    </source>
</evidence>
<dbReference type="InterPro" id="IPR029058">
    <property type="entry name" value="AB_hydrolase_fold"/>
</dbReference>
<dbReference type="EMBL" id="JAXCEH010000001">
    <property type="protein sequence ID" value="MFA1552339.1"/>
    <property type="molecule type" value="Genomic_DNA"/>
</dbReference>
<dbReference type="Gene3D" id="3.40.50.1820">
    <property type="entry name" value="alpha/beta hydrolase"/>
    <property type="match status" value="1"/>
</dbReference>
<dbReference type="Proteomes" id="UP001569904">
    <property type="component" value="Unassembled WGS sequence"/>
</dbReference>
<dbReference type="GO" id="GO:0016787">
    <property type="term" value="F:hydrolase activity"/>
    <property type="evidence" value="ECO:0007669"/>
    <property type="project" value="UniProtKB-KW"/>
</dbReference>
<dbReference type="InterPro" id="IPR001375">
    <property type="entry name" value="Peptidase_S9_cat"/>
</dbReference>
<name>A0ABV4QPA1_9ACTN</name>
<keyword evidence="3" id="KW-1185">Reference proteome</keyword>
<dbReference type="Pfam" id="PF00326">
    <property type="entry name" value="Peptidase_S9"/>
    <property type="match status" value="1"/>
</dbReference>
<comment type="caution">
    <text evidence="2">The sequence shown here is derived from an EMBL/GenBank/DDBJ whole genome shotgun (WGS) entry which is preliminary data.</text>
</comment>
<proteinExistence type="predicted"/>